<gene>
    <name evidence="1" type="ORF">GNI_000340</name>
</gene>
<name>A0A023BE58_GRENI</name>
<dbReference type="EMBL" id="AFNH02000004">
    <property type="protein sequence ID" value="EZG89729.1"/>
    <property type="molecule type" value="Genomic_DNA"/>
</dbReference>
<feature type="non-terminal residue" evidence="1">
    <location>
        <position position="228"/>
    </location>
</feature>
<reference evidence="1" key="1">
    <citation type="submission" date="2013-12" db="EMBL/GenBank/DDBJ databases">
        <authorList>
            <person name="Omoto C.K."/>
            <person name="Sibley D."/>
            <person name="Venepally P."/>
            <person name="Hadjithomas M."/>
            <person name="Karamycheva S."/>
            <person name="Brunk B."/>
            <person name="Roos D."/>
            <person name="Caler E."/>
            <person name="Lorenzi H."/>
        </authorList>
    </citation>
    <scope>NUCLEOTIDE SEQUENCE</scope>
</reference>
<dbReference type="GeneID" id="22910296"/>
<dbReference type="AlphaFoldDB" id="A0A023BE58"/>
<dbReference type="VEuPathDB" id="CryptoDB:GNI_000340"/>
<accession>A0A023BE58</accession>
<comment type="caution">
    <text evidence="1">The sequence shown here is derived from an EMBL/GenBank/DDBJ whole genome shotgun (WGS) entry which is preliminary data.</text>
</comment>
<dbReference type="RefSeq" id="XP_011128437.1">
    <property type="nucleotide sequence ID" value="XM_011130135.1"/>
</dbReference>
<proteinExistence type="predicted"/>
<organism evidence="1 2">
    <name type="scientific">Gregarina niphandrodes</name>
    <name type="common">Septate eugregarine</name>
    <dbReference type="NCBI Taxonomy" id="110365"/>
    <lineage>
        <taxon>Eukaryota</taxon>
        <taxon>Sar</taxon>
        <taxon>Alveolata</taxon>
        <taxon>Apicomplexa</taxon>
        <taxon>Conoidasida</taxon>
        <taxon>Gregarinasina</taxon>
        <taxon>Eugregarinorida</taxon>
        <taxon>Gregarinidae</taxon>
        <taxon>Gregarina</taxon>
    </lineage>
</organism>
<protein>
    <submittedName>
        <fullName evidence="1">Uncharacterized protein</fullName>
    </submittedName>
</protein>
<dbReference type="Proteomes" id="UP000019763">
    <property type="component" value="Unassembled WGS sequence"/>
</dbReference>
<keyword evidence="2" id="KW-1185">Reference proteome</keyword>
<evidence type="ECO:0000313" key="1">
    <source>
        <dbReference type="EMBL" id="EZG89729.1"/>
    </source>
</evidence>
<evidence type="ECO:0000313" key="2">
    <source>
        <dbReference type="Proteomes" id="UP000019763"/>
    </source>
</evidence>
<sequence>MRGCLLPTISPISLTTMFLGMGNGYGSASTDLDLPPSKKMRVESSKSVLEGREAQIAESRSLNGTTSGDHVVVMGHGAASNTAPPHDVFGSVGLKDVLFGEATFDDLFEYLRHDDDYVPLEAIDCPLKKEIDCLLEGESGLVGVRPEDVLTERPIPSFEVAAPCEQGLRLPAKYWKLAYDILEEDWRHLVPFDIAGLTVFGLAKKIKECEGNEEVNFMLTTRRYTLER</sequence>